<reference evidence="16" key="1">
    <citation type="submission" date="2020-08" db="EMBL/GenBank/DDBJ databases">
        <title>Genome public.</title>
        <authorList>
            <person name="Liu C."/>
            <person name="Sun Q."/>
        </authorList>
    </citation>
    <scope>NUCLEOTIDE SEQUENCE</scope>
    <source>
        <strain evidence="16">N12</strain>
    </source>
</reference>
<keyword evidence="4 11" id="KW-0378">Hydrolase</keyword>
<dbReference type="InterPro" id="IPR014014">
    <property type="entry name" value="RNA_helicase_DEAD_Q_motif"/>
</dbReference>
<dbReference type="Pfam" id="PF00271">
    <property type="entry name" value="Helicase_C"/>
    <property type="match status" value="1"/>
</dbReference>
<dbReference type="InterPro" id="IPR000629">
    <property type="entry name" value="RNA-helicase_DEAD-box_CS"/>
</dbReference>
<accession>A0A926F682</accession>
<dbReference type="GO" id="GO:0016787">
    <property type="term" value="F:hydrolase activity"/>
    <property type="evidence" value="ECO:0007669"/>
    <property type="project" value="UniProtKB-KW"/>
</dbReference>
<protein>
    <recommendedName>
        <fullName evidence="9">DEAD-box ATP-dependent RNA helicase RhpA</fullName>
        <ecNumber evidence="1">3.6.4.13</ecNumber>
    </recommendedName>
</protein>
<evidence type="ECO:0000256" key="12">
    <source>
        <dbReference type="SAM" id="MobiDB-lite"/>
    </source>
</evidence>
<dbReference type="GO" id="GO:0003676">
    <property type="term" value="F:nucleic acid binding"/>
    <property type="evidence" value="ECO:0007669"/>
    <property type="project" value="InterPro"/>
</dbReference>
<dbReference type="Pfam" id="PF03880">
    <property type="entry name" value="DbpA"/>
    <property type="match status" value="1"/>
</dbReference>
<comment type="catalytic activity">
    <reaction evidence="8">
        <text>ATP + H2O = ADP + phosphate + H(+)</text>
        <dbReference type="Rhea" id="RHEA:13065"/>
        <dbReference type="ChEBI" id="CHEBI:15377"/>
        <dbReference type="ChEBI" id="CHEBI:15378"/>
        <dbReference type="ChEBI" id="CHEBI:30616"/>
        <dbReference type="ChEBI" id="CHEBI:43474"/>
        <dbReference type="ChEBI" id="CHEBI:456216"/>
        <dbReference type="EC" id="3.6.4.13"/>
    </reaction>
</comment>
<feature type="compositionally biased region" description="Basic and acidic residues" evidence="12">
    <location>
        <begin position="572"/>
        <end position="616"/>
    </location>
</feature>
<dbReference type="Gene3D" id="3.40.50.300">
    <property type="entry name" value="P-loop containing nucleotide triphosphate hydrolases"/>
    <property type="match status" value="2"/>
</dbReference>
<dbReference type="SMART" id="SM00487">
    <property type="entry name" value="DEXDc"/>
    <property type="match status" value="1"/>
</dbReference>
<evidence type="ECO:0000313" key="16">
    <source>
        <dbReference type="EMBL" id="MBC8592654.1"/>
    </source>
</evidence>
<name>A0A926F682_9BACT</name>
<dbReference type="InterPro" id="IPR005580">
    <property type="entry name" value="DbpA/CsdA_RNA-bd_dom"/>
</dbReference>
<sequence>MKTFEELGLSPEIRKAVEEMGYETPMPVQEEVIPYLLGENNDVVALAQTGTGKTAAFGLPLIQQIDVKNRVPQSLILCPTRELCLQIAGDLNDYSKYVDGLKVLPVYGGSSIDSQIKSLKRGVHIIVATPGRLLDLMERKTVSLSTIRNVVMDEADEMLNMGFTDSINAILADVPQERNTLLFSATMSPEIARISKNYLHNAKEITIGRKNEGTSNVKHVVYTVHAKDKYAALKRIVDFYPQIYGIIFCRTRKETQEIADKLMQEGYNADALHGELSQAQRDAVMQKFRIRNLQLLVATDVAARGLDVDDLTHVINYGLPDDTESYTHRSGRTGRAGKTGTSIAIINLREKGKMRAIERIIGKKFLPGEIPTGQQICEKQLIKVIDDLEKVEVNEEEIANFMPEIYRKLEWLSKEDLIKRMVSHEFNRFSEYYHNREDIQQPTTESRGERGSRGEGRGNREGGSRKAAPGFTRLFINLGKMDNFFPNELIGLLNSNTRGRIELGRIDLMKNFSFFEVEEKEAKNVIKALSRANWNGRRVSVEVAGEESSSEKKGGYKRKEGGKESSSASSSSRKDKAGKSTKQADSKKQKSSREERGYSSARGKQDDWKQFFKGDAPDFSEEGWAKRKPKKK</sequence>
<dbReference type="Proteomes" id="UP000651085">
    <property type="component" value="Unassembled WGS sequence"/>
</dbReference>
<dbReference type="InterPro" id="IPR011545">
    <property type="entry name" value="DEAD/DEAH_box_helicase_dom"/>
</dbReference>
<evidence type="ECO:0000256" key="7">
    <source>
        <dbReference type="ARBA" id="ARBA00038437"/>
    </source>
</evidence>
<dbReference type="InterPro" id="IPR050079">
    <property type="entry name" value="DEAD_box_RNA_helicase"/>
</dbReference>
<evidence type="ECO:0000256" key="4">
    <source>
        <dbReference type="ARBA" id="ARBA00022801"/>
    </source>
</evidence>
<evidence type="ECO:0000256" key="3">
    <source>
        <dbReference type="ARBA" id="ARBA00022741"/>
    </source>
</evidence>
<evidence type="ECO:0000256" key="6">
    <source>
        <dbReference type="ARBA" id="ARBA00022840"/>
    </source>
</evidence>
<feature type="region of interest" description="Disordered" evidence="12">
    <location>
        <begin position="437"/>
        <end position="466"/>
    </location>
</feature>
<dbReference type="InterPro" id="IPR044742">
    <property type="entry name" value="DEAD/DEAH_RhlB"/>
</dbReference>
<evidence type="ECO:0000256" key="11">
    <source>
        <dbReference type="RuleBase" id="RU000492"/>
    </source>
</evidence>
<keyword evidence="2" id="KW-0963">Cytoplasm</keyword>
<evidence type="ECO:0000259" key="15">
    <source>
        <dbReference type="PROSITE" id="PS51195"/>
    </source>
</evidence>
<dbReference type="InterPro" id="IPR014001">
    <property type="entry name" value="Helicase_ATP-bd"/>
</dbReference>
<feature type="compositionally biased region" description="Basic and acidic residues" evidence="12">
    <location>
        <begin position="446"/>
        <end position="464"/>
    </location>
</feature>
<evidence type="ECO:0000256" key="10">
    <source>
        <dbReference type="PROSITE-ProRule" id="PRU00552"/>
    </source>
</evidence>
<dbReference type="PROSITE" id="PS00039">
    <property type="entry name" value="DEAD_ATP_HELICASE"/>
    <property type="match status" value="1"/>
</dbReference>
<dbReference type="GO" id="GO:0042255">
    <property type="term" value="P:ribosome assembly"/>
    <property type="evidence" value="ECO:0007669"/>
    <property type="project" value="UniProtKB-ARBA"/>
</dbReference>
<feature type="short sequence motif" description="Q motif" evidence="10">
    <location>
        <begin position="2"/>
        <end position="30"/>
    </location>
</feature>
<dbReference type="PROSITE" id="PS51192">
    <property type="entry name" value="HELICASE_ATP_BIND_1"/>
    <property type="match status" value="1"/>
</dbReference>
<dbReference type="GO" id="GO:0005524">
    <property type="term" value="F:ATP binding"/>
    <property type="evidence" value="ECO:0007669"/>
    <property type="project" value="UniProtKB-KW"/>
</dbReference>
<evidence type="ECO:0000313" key="17">
    <source>
        <dbReference type="Proteomes" id="UP000651085"/>
    </source>
</evidence>
<comment type="similarity">
    <text evidence="7 11">Belongs to the DEAD box helicase family.</text>
</comment>
<dbReference type="CDD" id="cd12252">
    <property type="entry name" value="RRM_DbpA"/>
    <property type="match status" value="1"/>
</dbReference>
<organism evidence="16 17">
    <name type="scientific">Jilunia laotingensis</name>
    <dbReference type="NCBI Taxonomy" id="2763675"/>
    <lineage>
        <taxon>Bacteria</taxon>
        <taxon>Pseudomonadati</taxon>
        <taxon>Bacteroidota</taxon>
        <taxon>Bacteroidia</taxon>
        <taxon>Bacteroidales</taxon>
        <taxon>Bacteroidaceae</taxon>
        <taxon>Jilunia</taxon>
    </lineage>
</organism>
<evidence type="ECO:0000259" key="14">
    <source>
        <dbReference type="PROSITE" id="PS51194"/>
    </source>
</evidence>
<proteinExistence type="inferred from homology"/>
<keyword evidence="6 11" id="KW-0067">ATP-binding</keyword>
<gene>
    <name evidence="16" type="ORF">H8744_05195</name>
</gene>
<dbReference type="Gene3D" id="3.30.70.330">
    <property type="match status" value="1"/>
</dbReference>
<feature type="domain" description="Helicase ATP-binding" evidence="13">
    <location>
        <begin position="34"/>
        <end position="205"/>
    </location>
</feature>
<dbReference type="PROSITE" id="PS51194">
    <property type="entry name" value="HELICASE_CTER"/>
    <property type="match status" value="1"/>
</dbReference>
<dbReference type="CDD" id="cd18787">
    <property type="entry name" value="SF2_C_DEAD"/>
    <property type="match status" value="1"/>
</dbReference>
<dbReference type="GO" id="GO:0003724">
    <property type="term" value="F:RNA helicase activity"/>
    <property type="evidence" value="ECO:0007669"/>
    <property type="project" value="UniProtKB-EC"/>
</dbReference>
<dbReference type="CDD" id="cd00268">
    <property type="entry name" value="DEADc"/>
    <property type="match status" value="1"/>
</dbReference>
<dbReference type="Pfam" id="PF00270">
    <property type="entry name" value="DEAD"/>
    <property type="match status" value="1"/>
</dbReference>
<keyword evidence="5 11" id="KW-0347">Helicase</keyword>
<feature type="region of interest" description="Disordered" evidence="12">
    <location>
        <begin position="540"/>
        <end position="632"/>
    </location>
</feature>
<feature type="compositionally biased region" description="Basic and acidic residues" evidence="12">
    <location>
        <begin position="549"/>
        <end position="563"/>
    </location>
</feature>
<dbReference type="InterPro" id="IPR027417">
    <property type="entry name" value="P-loop_NTPase"/>
</dbReference>
<dbReference type="EC" id="3.6.4.13" evidence="1"/>
<evidence type="ECO:0000256" key="5">
    <source>
        <dbReference type="ARBA" id="ARBA00022806"/>
    </source>
</evidence>
<dbReference type="PANTHER" id="PTHR47959:SF13">
    <property type="entry name" value="ATP-DEPENDENT RNA HELICASE RHLE"/>
    <property type="match status" value="1"/>
</dbReference>
<dbReference type="PROSITE" id="PS51195">
    <property type="entry name" value="Q_MOTIF"/>
    <property type="match status" value="1"/>
</dbReference>
<evidence type="ECO:0000256" key="9">
    <source>
        <dbReference type="ARBA" id="ARBA00074363"/>
    </source>
</evidence>
<feature type="domain" description="Helicase C-terminal" evidence="14">
    <location>
        <begin position="235"/>
        <end position="378"/>
    </location>
</feature>
<evidence type="ECO:0000259" key="13">
    <source>
        <dbReference type="PROSITE" id="PS51192"/>
    </source>
</evidence>
<dbReference type="GO" id="GO:0009266">
    <property type="term" value="P:response to temperature stimulus"/>
    <property type="evidence" value="ECO:0007669"/>
    <property type="project" value="UniProtKB-ARBA"/>
</dbReference>
<evidence type="ECO:0000256" key="8">
    <source>
        <dbReference type="ARBA" id="ARBA00047984"/>
    </source>
</evidence>
<evidence type="ECO:0000256" key="2">
    <source>
        <dbReference type="ARBA" id="ARBA00022490"/>
    </source>
</evidence>
<dbReference type="EMBL" id="JACRTF010000001">
    <property type="protein sequence ID" value="MBC8592654.1"/>
    <property type="molecule type" value="Genomic_DNA"/>
</dbReference>
<evidence type="ECO:0000256" key="1">
    <source>
        <dbReference type="ARBA" id="ARBA00012552"/>
    </source>
</evidence>
<dbReference type="RefSeq" id="WP_262433826.1">
    <property type="nucleotide sequence ID" value="NZ_JACRTF010000001.1"/>
</dbReference>
<dbReference type="AlphaFoldDB" id="A0A926F682"/>
<feature type="domain" description="DEAD-box RNA helicase Q" evidence="15">
    <location>
        <begin position="2"/>
        <end position="30"/>
    </location>
</feature>
<dbReference type="InterPro" id="IPR012677">
    <property type="entry name" value="Nucleotide-bd_a/b_plait_sf"/>
</dbReference>
<keyword evidence="3 11" id="KW-0547">Nucleotide-binding</keyword>
<dbReference type="PANTHER" id="PTHR47959">
    <property type="entry name" value="ATP-DEPENDENT RNA HELICASE RHLE-RELATED"/>
    <property type="match status" value="1"/>
</dbReference>
<dbReference type="SMART" id="SM00490">
    <property type="entry name" value="HELICc"/>
    <property type="match status" value="1"/>
</dbReference>
<dbReference type="SUPFAM" id="SSF52540">
    <property type="entry name" value="P-loop containing nucleoside triphosphate hydrolases"/>
    <property type="match status" value="1"/>
</dbReference>
<dbReference type="GO" id="GO:0005829">
    <property type="term" value="C:cytosol"/>
    <property type="evidence" value="ECO:0007669"/>
    <property type="project" value="TreeGrafter"/>
</dbReference>
<comment type="caution">
    <text evidence="16">The sequence shown here is derived from an EMBL/GenBank/DDBJ whole genome shotgun (WGS) entry which is preliminary data.</text>
</comment>
<dbReference type="FunFam" id="3.40.50.300:FF:000108">
    <property type="entry name" value="ATP-dependent RNA helicase RhlE"/>
    <property type="match status" value="1"/>
</dbReference>
<keyword evidence="17" id="KW-1185">Reference proteome</keyword>
<dbReference type="InterPro" id="IPR001650">
    <property type="entry name" value="Helicase_C-like"/>
</dbReference>